<protein>
    <submittedName>
        <fullName evidence="2">Uncharacterized protein</fullName>
    </submittedName>
</protein>
<dbReference type="EMBL" id="VAJM01000014">
    <property type="protein sequence ID" value="TLM89163.1"/>
    <property type="molecule type" value="Genomic_DNA"/>
</dbReference>
<name>A0A5R8WKS4_9BACT</name>
<accession>A0A5R8WKS4</accession>
<dbReference type="AlphaFoldDB" id="A0A5R8WKS4"/>
<dbReference type="Proteomes" id="UP000305517">
    <property type="component" value="Unassembled WGS sequence"/>
</dbReference>
<dbReference type="PROSITE" id="PS51257">
    <property type="entry name" value="PROKAR_LIPOPROTEIN"/>
    <property type="match status" value="1"/>
</dbReference>
<comment type="caution">
    <text evidence="2">The sequence shown here is derived from an EMBL/GenBank/DDBJ whole genome shotgun (WGS) entry which is preliminary data.</text>
</comment>
<keyword evidence="3" id="KW-1185">Reference proteome</keyword>
<feature type="compositionally biased region" description="Low complexity" evidence="1">
    <location>
        <begin position="37"/>
        <end position="49"/>
    </location>
</feature>
<evidence type="ECO:0000256" key="1">
    <source>
        <dbReference type="SAM" id="MobiDB-lite"/>
    </source>
</evidence>
<gene>
    <name evidence="2" type="ORF">FDY95_21575</name>
</gene>
<reference evidence="2 3" key="1">
    <citation type="submission" date="2019-05" db="EMBL/GenBank/DDBJ databases">
        <title>Hymenobacter edaphi sp. nov., isolated from abandoned arsenic-contaminated farmland soil.</title>
        <authorList>
            <person name="Nie L."/>
        </authorList>
    </citation>
    <scope>NUCLEOTIDE SEQUENCE [LARGE SCALE GENOMIC DNA]</scope>
    <source>
        <strain evidence="2 3">1-3-3-8</strain>
    </source>
</reference>
<evidence type="ECO:0000313" key="3">
    <source>
        <dbReference type="Proteomes" id="UP000305517"/>
    </source>
</evidence>
<evidence type="ECO:0000313" key="2">
    <source>
        <dbReference type="EMBL" id="TLM89163.1"/>
    </source>
</evidence>
<proteinExistence type="predicted"/>
<organism evidence="2 3">
    <name type="scientific">Hymenobacter jeollabukensis</name>
    <dbReference type="NCBI Taxonomy" id="2025313"/>
    <lineage>
        <taxon>Bacteria</taxon>
        <taxon>Pseudomonadati</taxon>
        <taxon>Bacteroidota</taxon>
        <taxon>Cytophagia</taxon>
        <taxon>Cytophagales</taxon>
        <taxon>Hymenobacteraceae</taxon>
        <taxon>Hymenobacter</taxon>
    </lineage>
</organism>
<dbReference type="RefSeq" id="WP_138080893.1">
    <property type="nucleotide sequence ID" value="NZ_VAJM01000014.1"/>
</dbReference>
<feature type="region of interest" description="Disordered" evidence="1">
    <location>
        <begin position="37"/>
        <end position="59"/>
    </location>
</feature>
<sequence>MLCRTIPGFLLSGLLACQSSTSEIPAAAAPAMATDSVTTPAAARTQPAPSTRPPARPGAYPYTILPIDETPREPALRAFIEQVLRACARQDQRALLALVDANVAVSMGGGIYGKAGFVSDFLNNPTKGSGYKRLQQILRLAAPSGATRPAA</sequence>